<evidence type="ECO:0000313" key="2">
    <source>
        <dbReference type="Proteomes" id="UP000272503"/>
    </source>
</evidence>
<evidence type="ECO:0000313" key="1">
    <source>
        <dbReference type="EMBL" id="RLP76331.1"/>
    </source>
</evidence>
<protein>
    <submittedName>
        <fullName evidence="1">Uncharacterized protein</fullName>
    </submittedName>
</protein>
<proteinExistence type="predicted"/>
<dbReference type="EMBL" id="RCUX01000004">
    <property type="protein sequence ID" value="RLP76331.1"/>
    <property type="molecule type" value="Genomic_DNA"/>
</dbReference>
<dbReference type="Proteomes" id="UP000272503">
    <property type="component" value="Unassembled WGS sequence"/>
</dbReference>
<comment type="caution">
    <text evidence="1">The sequence shown here is derived from an EMBL/GenBank/DDBJ whole genome shotgun (WGS) entry which is preliminary data.</text>
</comment>
<accession>A0A3L7A9R2</accession>
<dbReference type="AlphaFoldDB" id="A0A3L7A9R2"/>
<organism evidence="1 2">
    <name type="scientific">Mycetocola tolaasinivorans</name>
    <dbReference type="NCBI Taxonomy" id="76635"/>
    <lineage>
        <taxon>Bacteria</taxon>
        <taxon>Bacillati</taxon>
        <taxon>Actinomycetota</taxon>
        <taxon>Actinomycetes</taxon>
        <taxon>Micrococcales</taxon>
        <taxon>Microbacteriaceae</taxon>
        <taxon>Mycetocola</taxon>
    </lineage>
</organism>
<name>A0A3L7A9R2_9MICO</name>
<reference evidence="1 2" key="1">
    <citation type="submission" date="2018-10" db="EMBL/GenBank/DDBJ databases">
        <authorList>
            <person name="Li J."/>
        </authorList>
    </citation>
    <scope>NUCLEOTIDE SEQUENCE [LARGE SCALE GENOMIC DNA]</scope>
    <source>
        <strain evidence="1 2">IF 016277</strain>
    </source>
</reference>
<gene>
    <name evidence="1" type="ORF">D9V32_05530</name>
</gene>
<sequence length="133" mass="14517">MATEERMLAGEGLAGRVFDAARLDAKGGLVRDNYLIIRITRDSLGDDRLAAPQLPDSDAEYYIDVRAVATTPAGARLLLTSADAQLLEGPLLVRQRKCTRPVCDVIRPMDTDMSVTPPLFYVDAGYSFGSRRA</sequence>
<keyword evidence="2" id="KW-1185">Reference proteome</keyword>